<name>A0ACA9QZT6_9GLOM</name>
<sequence>FLLSNEIPAAFDVLKEEMPTETKEPFPTTNMENLVGRPHVGVYTIIEEFQNEQQKVKHQVEAIIHGVQRQTPKKGTIEREQ</sequence>
<dbReference type="Proteomes" id="UP000789702">
    <property type="component" value="Unassembled WGS sequence"/>
</dbReference>
<evidence type="ECO:0000313" key="2">
    <source>
        <dbReference type="Proteomes" id="UP000789702"/>
    </source>
</evidence>
<organism evidence="1 2">
    <name type="scientific">Dentiscutata heterogama</name>
    <dbReference type="NCBI Taxonomy" id="1316150"/>
    <lineage>
        <taxon>Eukaryota</taxon>
        <taxon>Fungi</taxon>
        <taxon>Fungi incertae sedis</taxon>
        <taxon>Mucoromycota</taxon>
        <taxon>Glomeromycotina</taxon>
        <taxon>Glomeromycetes</taxon>
        <taxon>Diversisporales</taxon>
        <taxon>Gigasporaceae</taxon>
        <taxon>Dentiscutata</taxon>
    </lineage>
</organism>
<gene>
    <name evidence="1" type="ORF">DHETER_LOCUS15821</name>
</gene>
<proteinExistence type="predicted"/>
<evidence type="ECO:0000313" key="1">
    <source>
        <dbReference type="EMBL" id="CAG8770829.1"/>
    </source>
</evidence>
<feature type="non-terminal residue" evidence="1">
    <location>
        <position position="1"/>
    </location>
</feature>
<accession>A0ACA9QZT6</accession>
<protein>
    <submittedName>
        <fullName evidence="1">11762_t:CDS:1</fullName>
    </submittedName>
</protein>
<keyword evidence="2" id="KW-1185">Reference proteome</keyword>
<dbReference type="EMBL" id="CAJVPU010056694">
    <property type="protein sequence ID" value="CAG8770829.1"/>
    <property type="molecule type" value="Genomic_DNA"/>
</dbReference>
<comment type="caution">
    <text evidence="1">The sequence shown here is derived from an EMBL/GenBank/DDBJ whole genome shotgun (WGS) entry which is preliminary data.</text>
</comment>
<reference evidence="1" key="1">
    <citation type="submission" date="2021-06" db="EMBL/GenBank/DDBJ databases">
        <authorList>
            <person name="Kallberg Y."/>
            <person name="Tangrot J."/>
            <person name="Rosling A."/>
        </authorList>
    </citation>
    <scope>NUCLEOTIDE SEQUENCE</scope>
    <source>
        <strain evidence="1">IL203A</strain>
    </source>
</reference>
<feature type="non-terminal residue" evidence="1">
    <location>
        <position position="81"/>
    </location>
</feature>